<dbReference type="Proteomes" id="UP001501842">
    <property type="component" value="Unassembled WGS sequence"/>
</dbReference>
<dbReference type="InterPro" id="IPR029044">
    <property type="entry name" value="Nucleotide-diphossugar_trans"/>
</dbReference>
<dbReference type="InterPro" id="IPR050834">
    <property type="entry name" value="Glycosyltransf_2"/>
</dbReference>
<keyword evidence="3" id="KW-1185">Reference proteome</keyword>
<dbReference type="SUPFAM" id="SSF53448">
    <property type="entry name" value="Nucleotide-diphospho-sugar transferases"/>
    <property type="match status" value="1"/>
</dbReference>
<proteinExistence type="predicted"/>
<comment type="caution">
    <text evidence="2">The sequence shown here is derived from an EMBL/GenBank/DDBJ whole genome shotgun (WGS) entry which is preliminary data.</text>
</comment>
<sequence>MTTLSVVIPVRDVERYVPDLLRGLARNARPDFEFLVVDDASRDRTAELVAGAGIPGLRMIRHTAALGPGAARNAGLAESSGRYLTYLDGDDWIRPGYLAEMVDAISGLGCDFVMSDHIRVTGRRRQPRRTPEGRLWEVLDPRAGILPVSQPSMVDYPYSWAGIYHRRLADRGLLDFVPGLHTAEDRPWFWRLYRRASSYAVVPLHGVFYRRHRQGALTRIGDARQLHFFDAFDLVLAELAADPEAERFAGKAVRNYFAMIGYHLVRRERLSPPLRVRLVERARATMLSVPPELRAEVLPAMGVYRQELFEELLGVRI</sequence>
<dbReference type="RefSeq" id="WP_344454187.1">
    <property type="nucleotide sequence ID" value="NZ_BAAATZ010000025.1"/>
</dbReference>
<evidence type="ECO:0000313" key="2">
    <source>
        <dbReference type="EMBL" id="GAA2733636.1"/>
    </source>
</evidence>
<dbReference type="PANTHER" id="PTHR43685">
    <property type="entry name" value="GLYCOSYLTRANSFERASE"/>
    <property type="match status" value="1"/>
</dbReference>
<dbReference type="InterPro" id="IPR001173">
    <property type="entry name" value="Glyco_trans_2-like"/>
</dbReference>
<name>A0ABN3UJP5_9ACTN</name>
<dbReference type="Pfam" id="PF00535">
    <property type="entry name" value="Glycos_transf_2"/>
    <property type="match status" value="1"/>
</dbReference>
<evidence type="ECO:0000259" key="1">
    <source>
        <dbReference type="Pfam" id="PF00535"/>
    </source>
</evidence>
<reference evidence="2 3" key="1">
    <citation type="journal article" date="2019" name="Int. J. Syst. Evol. Microbiol.">
        <title>The Global Catalogue of Microorganisms (GCM) 10K type strain sequencing project: providing services to taxonomists for standard genome sequencing and annotation.</title>
        <authorList>
            <consortium name="The Broad Institute Genomics Platform"/>
            <consortium name="The Broad Institute Genome Sequencing Center for Infectious Disease"/>
            <person name="Wu L."/>
            <person name="Ma J."/>
        </authorList>
    </citation>
    <scope>NUCLEOTIDE SEQUENCE [LARGE SCALE GENOMIC DNA]</scope>
    <source>
        <strain evidence="2 3">JCM 8201</strain>
    </source>
</reference>
<organism evidence="2 3">
    <name type="scientific">Actinocorallia aurantiaca</name>
    <dbReference type="NCBI Taxonomy" id="46204"/>
    <lineage>
        <taxon>Bacteria</taxon>
        <taxon>Bacillati</taxon>
        <taxon>Actinomycetota</taxon>
        <taxon>Actinomycetes</taxon>
        <taxon>Streptosporangiales</taxon>
        <taxon>Thermomonosporaceae</taxon>
        <taxon>Actinocorallia</taxon>
    </lineage>
</organism>
<gene>
    <name evidence="2" type="ORF">GCM10010439_54170</name>
</gene>
<dbReference type="CDD" id="cd00761">
    <property type="entry name" value="Glyco_tranf_GTA_type"/>
    <property type="match status" value="1"/>
</dbReference>
<evidence type="ECO:0000313" key="3">
    <source>
        <dbReference type="Proteomes" id="UP001501842"/>
    </source>
</evidence>
<dbReference type="Gene3D" id="3.90.550.10">
    <property type="entry name" value="Spore Coat Polysaccharide Biosynthesis Protein SpsA, Chain A"/>
    <property type="match status" value="1"/>
</dbReference>
<protein>
    <submittedName>
        <fullName evidence="2">Glycosyltransferase family 2 protein</fullName>
    </submittedName>
</protein>
<dbReference type="EMBL" id="BAAATZ010000025">
    <property type="protein sequence ID" value="GAA2733636.1"/>
    <property type="molecule type" value="Genomic_DNA"/>
</dbReference>
<feature type="domain" description="Glycosyltransferase 2-like" evidence="1">
    <location>
        <begin position="5"/>
        <end position="136"/>
    </location>
</feature>
<dbReference type="PANTHER" id="PTHR43685:SF2">
    <property type="entry name" value="GLYCOSYLTRANSFERASE 2-LIKE DOMAIN-CONTAINING PROTEIN"/>
    <property type="match status" value="1"/>
</dbReference>
<accession>A0ABN3UJP5</accession>